<keyword evidence="3" id="KW-1185">Reference proteome</keyword>
<dbReference type="GO" id="GO:0032259">
    <property type="term" value="P:methylation"/>
    <property type="evidence" value="ECO:0007669"/>
    <property type="project" value="UniProtKB-KW"/>
</dbReference>
<proteinExistence type="predicted"/>
<evidence type="ECO:0000259" key="1">
    <source>
        <dbReference type="Pfam" id="PF08241"/>
    </source>
</evidence>
<keyword evidence="2" id="KW-0489">Methyltransferase</keyword>
<comment type="caution">
    <text evidence="2">The sequence shown here is derived from an EMBL/GenBank/DDBJ whole genome shotgun (WGS) entry which is preliminary data.</text>
</comment>
<feature type="domain" description="Methyltransferase type 11" evidence="1">
    <location>
        <begin position="62"/>
        <end position="163"/>
    </location>
</feature>
<dbReference type="GO" id="GO:0008757">
    <property type="term" value="F:S-adenosylmethionine-dependent methyltransferase activity"/>
    <property type="evidence" value="ECO:0007669"/>
    <property type="project" value="InterPro"/>
</dbReference>
<dbReference type="RefSeq" id="XP_062723178.1">
    <property type="nucleotide sequence ID" value="XM_062864751.1"/>
</dbReference>
<accession>A0AAJ0M3B2</accession>
<dbReference type="AlphaFoldDB" id="A0AAJ0M3B2"/>
<name>A0AAJ0M3B2_9PEZI</name>
<dbReference type="EMBL" id="JAUDZG010000003">
    <property type="protein sequence ID" value="KAK3307398.1"/>
    <property type="molecule type" value="Genomic_DNA"/>
</dbReference>
<dbReference type="GeneID" id="87883580"/>
<evidence type="ECO:0000313" key="2">
    <source>
        <dbReference type="EMBL" id="KAK3307398.1"/>
    </source>
</evidence>
<dbReference type="InterPro" id="IPR029063">
    <property type="entry name" value="SAM-dependent_MTases_sf"/>
</dbReference>
<dbReference type="SUPFAM" id="SSF53335">
    <property type="entry name" value="S-adenosyl-L-methionine-dependent methyltransferases"/>
    <property type="match status" value="1"/>
</dbReference>
<reference evidence="2" key="1">
    <citation type="journal article" date="2023" name="Mol. Phylogenet. Evol.">
        <title>Genome-scale phylogeny and comparative genomics of the fungal order Sordariales.</title>
        <authorList>
            <person name="Hensen N."/>
            <person name="Bonometti L."/>
            <person name="Westerberg I."/>
            <person name="Brannstrom I.O."/>
            <person name="Guillou S."/>
            <person name="Cros-Aarteil S."/>
            <person name="Calhoun S."/>
            <person name="Haridas S."/>
            <person name="Kuo A."/>
            <person name="Mondo S."/>
            <person name="Pangilinan J."/>
            <person name="Riley R."/>
            <person name="LaButti K."/>
            <person name="Andreopoulos B."/>
            <person name="Lipzen A."/>
            <person name="Chen C."/>
            <person name="Yan M."/>
            <person name="Daum C."/>
            <person name="Ng V."/>
            <person name="Clum A."/>
            <person name="Steindorff A."/>
            <person name="Ohm R.A."/>
            <person name="Martin F."/>
            <person name="Silar P."/>
            <person name="Natvig D.O."/>
            <person name="Lalanne C."/>
            <person name="Gautier V."/>
            <person name="Ament-Velasquez S.L."/>
            <person name="Kruys A."/>
            <person name="Hutchinson M.I."/>
            <person name="Powell A.J."/>
            <person name="Barry K."/>
            <person name="Miller A.N."/>
            <person name="Grigoriev I.V."/>
            <person name="Debuchy R."/>
            <person name="Gladieux P."/>
            <person name="Hiltunen Thoren M."/>
            <person name="Johannesson H."/>
        </authorList>
    </citation>
    <scope>NUCLEOTIDE SEQUENCE</scope>
    <source>
        <strain evidence="2">CBS 333.67</strain>
    </source>
</reference>
<reference evidence="2" key="2">
    <citation type="submission" date="2023-06" db="EMBL/GenBank/DDBJ databases">
        <authorList>
            <consortium name="Lawrence Berkeley National Laboratory"/>
            <person name="Mondo S.J."/>
            <person name="Hensen N."/>
            <person name="Bonometti L."/>
            <person name="Westerberg I."/>
            <person name="Brannstrom I.O."/>
            <person name="Guillou S."/>
            <person name="Cros-Aarteil S."/>
            <person name="Calhoun S."/>
            <person name="Haridas S."/>
            <person name="Kuo A."/>
            <person name="Pangilinan J."/>
            <person name="Riley R."/>
            <person name="Labutti K."/>
            <person name="Andreopoulos B."/>
            <person name="Lipzen A."/>
            <person name="Chen C."/>
            <person name="Yanf M."/>
            <person name="Daum C."/>
            <person name="Ng V."/>
            <person name="Clum A."/>
            <person name="Steindorff A."/>
            <person name="Ohm R."/>
            <person name="Martin F."/>
            <person name="Silar P."/>
            <person name="Natvig D."/>
            <person name="Lalanne C."/>
            <person name="Gautier V."/>
            <person name="Ament-Velasquez S.L."/>
            <person name="Kruys A."/>
            <person name="Hutchinson M.I."/>
            <person name="Powell A.J."/>
            <person name="Barry K."/>
            <person name="Miller A.N."/>
            <person name="Grigoriev I.V."/>
            <person name="Debuchy R."/>
            <person name="Gladieux P."/>
            <person name="Thoren M.H."/>
            <person name="Johannesson H."/>
        </authorList>
    </citation>
    <scope>NUCLEOTIDE SEQUENCE</scope>
    <source>
        <strain evidence="2">CBS 333.67</strain>
    </source>
</reference>
<sequence>MSTAASRAAVLNNFFQNIKTIGGNAWEDALLDNARRVSTPLAIVMLNQMGLGNDTNAPFKLLENACGVGVVAPVLQQIIKPEVLRKSSILCGDFSDQAIELVKNRITREVWLNTEATTVDAQKTGLADCTFTHVATNIGFHVVPDSEAALNEAIRILQPGGVLGFTTWHKEPGWMVDVKEAFTSFPFEAPCEMPLQSSRWGDWADVNWIRKTLAGKGLQDVKVDLFAYLTRVDSAESFLATFGVMMDVIMNGCWSEELRKQHPRDEVHAMVREFLEKKYGRDGWECSWIAIIASGKLPADARV</sequence>
<dbReference type="Pfam" id="PF08241">
    <property type="entry name" value="Methyltransf_11"/>
    <property type="match status" value="1"/>
</dbReference>
<dbReference type="Proteomes" id="UP001273166">
    <property type="component" value="Unassembled WGS sequence"/>
</dbReference>
<dbReference type="Gene3D" id="3.40.50.150">
    <property type="entry name" value="Vaccinia Virus protein VP39"/>
    <property type="match status" value="1"/>
</dbReference>
<gene>
    <name evidence="2" type="ORF">B0T15DRAFT_394887</name>
</gene>
<evidence type="ECO:0000313" key="3">
    <source>
        <dbReference type="Proteomes" id="UP001273166"/>
    </source>
</evidence>
<dbReference type="InterPro" id="IPR013216">
    <property type="entry name" value="Methyltransf_11"/>
</dbReference>
<protein>
    <submittedName>
        <fullName evidence="2">S-adenosyl-L-methionine-dependent methyltransferase</fullName>
    </submittedName>
</protein>
<organism evidence="2 3">
    <name type="scientific">Chaetomium strumarium</name>
    <dbReference type="NCBI Taxonomy" id="1170767"/>
    <lineage>
        <taxon>Eukaryota</taxon>
        <taxon>Fungi</taxon>
        <taxon>Dikarya</taxon>
        <taxon>Ascomycota</taxon>
        <taxon>Pezizomycotina</taxon>
        <taxon>Sordariomycetes</taxon>
        <taxon>Sordariomycetidae</taxon>
        <taxon>Sordariales</taxon>
        <taxon>Chaetomiaceae</taxon>
        <taxon>Chaetomium</taxon>
    </lineage>
</organism>
<dbReference type="CDD" id="cd02440">
    <property type="entry name" value="AdoMet_MTases"/>
    <property type="match status" value="1"/>
</dbReference>
<keyword evidence="2" id="KW-0808">Transferase</keyword>